<dbReference type="Pfam" id="PF20430">
    <property type="entry name" value="Eplus_motif"/>
    <property type="match status" value="1"/>
</dbReference>
<dbReference type="InterPro" id="IPR002885">
    <property type="entry name" value="PPR_rpt"/>
</dbReference>
<evidence type="ECO:0000313" key="7">
    <source>
        <dbReference type="Proteomes" id="UP000516437"/>
    </source>
</evidence>
<dbReference type="NCBIfam" id="TIGR00756">
    <property type="entry name" value="PPR"/>
    <property type="match status" value="2"/>
</dbReference>
<dbReference type="InterPro" id="IPR032867">
    <property type="entry name" value="DYW_dom"/>
</dbReference>
<dbReference type="FunFam" id="1.25.40.10:FF:000427">
    <property type="entry name" value="Pentatricopeptide repeat-containing protein chloroplastic"/>
    <property type="match status" value="1"/>
</dbReference>
<sequence>MMLSLRFVSIAEARGRNLPEKEFVGFSSSLEESDLNKRRSFVETPSLSAIYDSNPVNVTMVLTVSPSPPPHITPAFTPNLNGYSANRHGHSRLLLLLNECTDMYRLKQIHARALRTTSTHDPHALFLFSRILRSSSLADIDYAWRVFDQIENSNSFMWNTLIMACARSFERREDAIQLYYRLLEEGTVMPDKHTFPFVLKACAYLYALFEGRQVHAQVLKLGYDSDVYVNNSLIHLYGTCDCLDIALKIFERMPERNVVSWNVIIDAHVLLGEFDIALKLFREMQNIFVPDGYTMQSVVSACAGLGAVSLGMWAHAWVLRKCGADTVGDVLVNNCLVDMYCKCGSEEIARQVFERMAIRDANSWNLMILGLAMHGKSEAALEYFVRMVRRERLVPDSITFVGVLSACNHRGLVREGQKYFDMMITEYKIEPRLEHYGCLVDLLARAGLIDEALSLVSNMPIKPDVVIWRSLLDACCKNNAGVELSEEMASQVLESGGDHCSGVYVLLSRVYASARRWDDVGLVRKLMTDKGVAKEPGCSSIEIDGTSHEFFAGDTSHPQREEIYRVLDVIEERLESVGHVPDISQASMVDEVSDKKRLALRVHSERLAIAFGLLSLKPGMPIRVFKNLRMEPVLAWIIGDGFPFHGDLSLIKMYDVKELEICVYSESRVPCMHNIPAT</sequence>
<dbReference type="GO" id="GO:0009451">
    <property type="term" value="P:RNA modification"/>
    <property type="evidence" value="ECO:0007669"/>
    <property type="project" value="InterPro"/>
</dbReference>
<dbReference type="Pfam" id="PF13041">
    <property type="entry name" value="PPR_2"/>
    <property type="match status" value="1"/>
</dbReference>
<dbReference type="InterPro" id="IPR046849">
    <property type="entry name" value="E2_motif"/>
</dbReference>
<dbReference type="EMBL" id="RXIC02000021">
    <property type="protein sequence ID" value="KAB1220724.1"/>
    <property type="molecule type" value="Genomic_DNA"/>
</dbReference>
<evidence type="ECO:0000256" key="3">
    <source>
        <dbReference type="PROSITE-ProRule" id="PRU00708"/>
    </source>
</evidence>
<comment type="similarity">
    <text evidence="1">Belongs to the PPR family. PCMP-H subfamily.</text>
</comment>
<protein>
    <recommendedName>
        <fullName evidence="4">DYW domain-containing protein</fullName>
    </recommendedName>
</protein>
<reference evidence="5" key="3">
    <citation type="submission" date="2019-09" db="EMBL/GenBank/DDBJ databases">
        <authorList>
            <person name="Gao Z."/>
        </authorList>
    </citation>
    <scope>NUCLEOTIDE SEQUENCE</scope>
    <source>
        <tissue evidence="5">Leaves</tissue>
    </source>
</reference>
<keyword evidence="7" id="KW-1185">Reference proteome</keyword>
<feature type="repeat" description="PPR" evidence="3">
    <location>
        <begin position="154"/>
        <end position="189"/>
    </location>
</feature>
<dbReference type="InterPro" id="IPR046848">
    <property type="entry name" value="E_motif"/>
</dbReference>
<evidence type="ECO:0000256" key="1">
    <source>
        <dbReference type="ARBA" id="ARBA00006643"/>
    </source>
</evidence>
<organism evidence="5 7">
    <name type="scientific">Morella rubra</name>
    <name type="common">Chinese bayberry</name>
    <dbReference type="NCBI Taxonomy" id="262757"/>
    <lineage>
        <taxon>Eukaryota</taxon>
        <taxon>Viridiplantae</taxon>
        <taxon>Streptophyta</taxon>
        <taxon>Embryophyta</taxon>
        <taxon>Tracheophyta</taxon>
        <taxon>Spermatophyta</taxon>
        <taxon>Magnoliopsida</taxon>
        <taxon>eudicotyledons</taxon>
        <taxon>Gunneridae</taxon>
        <taxon>Pentapetalae</taxon>
        <taxon>rosids</taxon>
        <taxon>fabids</taxon>
        <taxon>Fagales</taxon>
        <taxon>Myricaceae</taxon>
        <taxon>Morella</taxon>
    </lineage>
</organism>
<dbReference type="Pfam" id="PF01535">
    <property type="entry name" value="PPR"/>
    <property type="match status" value="3"/>
</dbReference>
<keyword evidence="2" id="KW-0677">Repeat</keyword>
<dbReference type="Pfam" id="PF20431">
    <property type="entry name" value="E_motif"/>
    <property type="match status" value="1"/>
</dbReference>
<feature type="domain" description="DYW" evidence="4">
    <location>
        <begin position="578"/>
        <end position="630"/>
    </location>
</feature>
<dbReference type="EMBL" id="RXIC02000021">
    <property type="protein sequence ID" value="KAB1220721.1"/>
    <property type="molecule type" value="Genomic_DNA"/>
</dbReference>
<dbReference type="InterPro" id="IPR046960">
    <property type="entry name" value="PPR_At4g14850-like_plant"/>
</dbReference>
<feature type="repeat" description="PPR" evidence="3">
    <location>
        <begin position="360"/>
        <end position="395"/>
    </location>
</feature>
<reference evidence="5" key="1">
    <citation type="submission" date="2018-07" db="EMBL/GenBank/DDBJ databases">
        <authorList>
            <person name="Gao Z.-S."/>
            <person name="Jia H.-M."/>
            <person name="Jia H.-J."/>
            <person name="Cai Q.-L."/>
            <person name="Wang Y."/>
            <person name="Zhao H.-B."/>
        </authorList>
    </citation>
    <scope>NUCLEOTIDE SEQUENCE</scope>
    <source>
        <tissue evidence="5">Leaves</tissue>
    </source>
</reference>
<evidence type="ECO:0000313" key="6">
    <source>
        <dbReference type="EMBL" id="KAB1220724.1"/>
    </source>
</evidence>
<proteinExistence type="inferred from homology"/>
<dbReference type="FunFam" id="1.25.40.10:FF:000474">
    <property type="entry name" value="Pentatricopeptide repeat protein PPR986-12"/>
    <property type="match status" value="1"/>
</dbReference>
<evidence type="ECO:0000313" key="5">
    <source>
        <dbReference type="EMBL" id="KAB1220721.1"/>
    </source>
</evidence>
<dbReference type="Pfam" id="PF14432">
    <property type="entry name" value="DYW_deaminase"/>
    <property type="match status" value="1"/>
</dbReference>
<dbReference type="InterPro" id="IPR011990">
    <property type="entry name" value="TPR-like_helical_dom_sf"/>
</dbReference>
<accession>A0A6A1W688</accession>
<dbReference type="GO" id="GO:0003723">
    <property type="term" value="F:RNA binding"/>
    <property type="evidence" value="ECO:0007669"/>
    <property type="project" value="InterPro"/>
</dbReference>
<dbReference type="AlphaFoldDB" id="A0A6A1W688"/>
<dbReference type="OrthoDB" id="185373at2759"/>
<dbReference type="Gene3D" id="1.25.40.10">
    <property type="entry name" value="Tetratricopeptide repeat domain"/>
    <property type="match status" value="4"/>
</dbReference>
<feature type="repeat" description="PPR" evidence="3">
    <location>
        <begin position="257"/>
        <end position="291"/>
    </location>
</feature>
<dbReference type="GO" id="GO:0008270">
    <property type="term" value="F:zinc ion binding"/>
    <property type="evidence" value="ECO:0007669"/>
    <property type="project" value="InterPro"/>
</dbReference>
<evidence type="ECO:0000256" key="2">
    <source>
        <dbReference type="ARBA" id="ARBA00022737"/>
    </source>
</evidence>
<gene>
    <name evidence="5" type="ORF">CJ030_MR3G002932</name>
    <name evidence="6" type="ORF">CJ030_MR3G002935</name>
</gene>
<dbReference type="PANTHER" id="PTHR47926">
    <property type="entry name" value="PENTATRICOPEPTIDE REPEAT-CONTAINING PROTEIN"/>
    <property type="match status" value="1"/>
</dbReference>
<name>A0A6A1W688_9ROSI</name>
<dbReference type="PROSITE" id="PS51375">
    <property type="entry name" value="PPR"/>
    <property type="match status" value="3"/>
</dbReference>
<reference evidence="5 7" key="2">
    <citation type="journal article" date="2019" name="Plant Biotechnol. J.">
        <title>The red bayberry genome and genetic basis of sex determination.</title>
        <authorList>
            <person name="Jia H.M."/>
            <person name="Jia H.J."/>
            <person name="Cai Q.L."/>
            <person name="Wang Y."/>
            <person name="Zhao H.B."/>
            <person name="Yang W.F."/>
            <person name="Wang G.Y."/>
            <person name="Li Y.H."/>
            <person name="Zhan D.L."/>
            <person name="Shen Y.T."/>
            <person name="Niu Q.F."/>
            <person name="Chang L."/>
            <person name="Qiu J."/>
            <person name="Zhao L."/>
            <person name="Xie H.B."/>
            <person name="Fu W.Y."/>
            <person name="Jin J."/>
            <person name="Li X.W."/>
            <person name="Jiao Y."/>
            <person name="Zhou C.C."/>
            <person name="Tu T."/>
            <person name="Chai C.Y."/>
            <person name="Gao J.L."/>
            <person name="Fan L.J."/>
            <person name="van de Weg E."/>
            <person name="Wang J.Y."/>
            <person name="Gao Z.S."/>
        </authorList>
    </citation>
    <scope>NUCLEOTIDE SEQUENCE [LARGE SCALE GENOMIC DNA]</scope>
    <source>
        <tissue evidence="5">Leaves</tissue>
    </source>
</reference>
<evidence type="ECO:0000259" key="4">
    <source>
        <dbReference type="Pfam" id="PF14432"/>
    </source>
</evidence>
<dbReference type="PANTHER" id="PTHR47926:SF508">
    <property type="entry name" value="PENTATRICOPEPTIDE REPEAT-CONTAINING PROTEIN"/>
    <property type="match status" value="1"/>
</dbReference>
<dbReference type="Proteomes" id="UP000516437">
    <property type="component" value="Chromosome 3"/>
</dbReference>
<comment type="caution">
    <text evidence="5">The sequence shown here is derived from an EMBL/GenBank/DDBJ whole genome shotgun (WGS) entry which is preliminary data.</text>
</comment>